<dbReference type="AlphaFoldDB" id="A0AAD8DQ13"/>
<evidence type="ECO:0000313" key="2">
    <source>
        <dbReference type="Proteomes" id="UP001231518"/>
    </source>
</evidence>
<gene>
    <name evidence="1" type="ORF">PYW07_013626</name>
</gene>
<reference evidence="1" key="1">
    <citation type="submission" date="2023-03" db="EMBL/GenBank/DDBJ databases">
        <title>Chromosome-level genomes of two armyworms, Mythimna separata and Mythimna loreyi, provide insights into the biosynthesis and reception of sex pheromones.</title>
        <authorList>
            <person name="Zhao H."/>
        </authorList>
    </citation>
    <scope>NUCLEOTIDE SEQUENCE</scope>
    <source>
        <strain evidence="1">BeijingLab</strain>
        <tissue evidence="1">Pupa</tissue>
    </source>
</reference>
<evidence type="ECO:0000313" key="1">
    <source>
        <dbReference type="EMBL" id="KAJ8713256.1"/>
    </source>
</evidence>
<name>A0AAD8DQ13_MYTSE</name>
<accession>A0AAD8DQ13</accession>
<dbReference type="Proteomes" id="UP001231518">
    <property type="component" value="Chromosome 4"/>
</dbReference>
<proteinExistence type="predicted"/>
<dbReference type="EMBL" id="JARGEI010000020">
    <property type="protein sequence ID" value="KAJ8713256.1"/>
    <property type="molecule type" value="Genomic_DNA"/>
</dbReference>
<organism evidence="1 2">
    <name type="scientific">Mythimna separata</name>
    <name type="common">Oriental armyworm</name>
    <name type="synonym">Pseudaletia separata</name>
    <dbReference type="NCBI Taxonomy" id="271217"/>
    <lineage>
        <taxon>Eukaryota</taxon>
        <taxon>Metazoa</taxon>
        <taxon>Ecdysozoa</taxon>
        <taxon>Arthropoda</taxon>
        <taxon>Hexapoda</taxon>
        <taxon>Insecta</taxon>
        <taxon>Pterygota</taxon>
        <taxon>Neoptera</taxon>
        <taxon>Endopterygota</taxon>
        <taxon>Lepidoptera</taxon>
        <taxon>Glossata</taxon>
        <taxon>Ditrysia</taxon>
        <taxon>Noctuoidea</taxon>
        <taxon>Noctuidae</taxon>
        <taxon>Noctuinae</taxon>
        <taxon>Hadenini</taxon>
        <taxon>Mythimna</taxon>
    </lineage>
</organism>
<protein>
    <submittedName>
        <fullName evidence="1">Uncharacterized protein</fullName>
    </submittedName>
</protein>
<sequence>MGMYVSMCETPCLCTYSCDDDWEWDPSDLINSPFRSPTVTLFYFSLMMSEDGPYYTTDPAQFETNSLREPGIGRDPFKFARKSQSIPLISALAGPVQIASSHWLLCSVDALHFPEARRHSAVVSFILA</sequence>
<keyword evidence="2" id="KW-1185">Reference proteome</keyword>
<comment type="caution">
    <text evidence="1">The sequence shown here is derived from an EMBL/GenBank/DDBJ whole genome shotgun (WGS) entry which is preliminary data.</text>
</comment>